<keyword evidence="2 5" id="KW-0812">Transmembrane</keyword>
<feature type="transmembrane region" description="Helical" evidence="5">
    <location>
        <begin position="82"/>
        <end position="100"/>
    </location>
</feature>
<dbReference type="InterPro" id="IPR000412">
    <property type="entry name" value="ABC_2_transport"/>
</dbReference>
<evidence type="ECO:0000256" key="3">
    <source>
        <dbReference type="ARBA" id="ARBA00022989"/>
    </source>
</evidence>
<keyword evidence="5" id="KW-1003">Cell membrane</keyword>
<feature type="transmembrane region" description="Helical" evidence="5">
    <location>
        <begin position="129"/>
        <end position="154"/>
    </location>
</feature>
<evidence type="ECO:0000256" key="1">
    <source>
        <dbReference type="ARBA" id="ARBA00004141"/>
    </source>
</evidence>
<dbReference type="Proteomes" id="UP001604043">
    <property type="component" value="Unassembled WGS sequence"/>
</dbReference>
<keyword evidence="8" id="KW-1185">Reference proteome</keyword>
<evidence type="ECO:0000259" key="6">
    <source>
        <dbReference type="PROSITE" id="PS51012"/>
    </source>
</evidence>
<evidence type="ECO:0000313" key="7">
    <source>
        <dbReference type="EMBL" id="MFG1254184.1"/>
    </source>
</evidence>
<comment type="caution">
    <text evidence="7">The sequence shown here is derived from an EMBL/GenBank/DDBJ whole genome shotgun (WGS) entry which is preliminary data.</text>
</comment>
<dbReference type="PANTHER" id="PTHR43077">
    <property type="entry name" value="TRANSPORT PERMEASE YVFS-RELATED"/>
    <property type="match status" value="1"/>
</dbReference>
<feature type="transmembrane region" description="Helical" evidence="5">
    <location>
        <begin position="52"/>
        <end position="76"/>
    </location>
</feature>
<sequence length="293" mass="32196">MSEGNLREASVGKTPAAPARHLGPAGYLVCMSGIVGRELLRFVQQKERFLSALVRPLVWLFIFAAGFRSTLGVSIIPPYETYVLYEVYVTPGLAVMIQLFNGMQSSLSMVYDREVGSMRVLLTSPFPRWYLLFSKLVAGVSVSLAQVYVFLAIARLWEVDIPPMGYLTALPAFILTGLMLGAIGLVISSLIRQLENFASVMNFVIFPMFFASSALYPLWRIRDASETLYIVCLLNPFTHAVELVRNALYGAFEPQAFAVVLGTTIVFFALAVVAYDPGRGIMGRRGGPKGEAA</sequence>
<dbReference type="InterPro" id="IPR013525">
    <property type="entry name" value="ABC2_TM"/>
</dbReference>
<dbReference type="InterPro" id="IPR022403">
    <property type="entry name" value="Alc_ABC_transptr_permease"/>
</dbReference>
<keyword evidence="3 5" id="KW-1133">Transmembrane helix</keyword>
<feature type="transmembrane region" description="Helical" evidence="5">
    <location>
        <begin position="166"/>
        <end position="188"/>
    </location>
</feature>
<evidence type="ECO:0000313" key="8">
    <source>
        <dbReference type="Proteomes" id="UP001604043"/>
    </source>
</evidence>
<dbReference type="RefSeq" id="WP_250165426.1">
    <property type="nucleotide sequence ID" value="NZ_JAMJXC010000002.1"/>
</dbReference>
<keyword evidence="5" id="KW-0813">Transport</keyword>
<feature type="transmembrane region" description="Helical" evidence="5">
    <location>
        <begin position="200"/>
        <end position="219"/>
    </location>
</feature>
<keyword evidence="4 5" id="KW-0472">Membrane</keyword>
<dbReference type="PRINTS" id="PR00164">
    <property type="entry name" value="ABC2TRNSPORT"/>
</dbReference>
<evidence type="ECO:0000256" key="2">
    <source>
        <dbReference type="ARBA" id="ARBA00022692"/>
    </source>
</evidence>
<protein>
    <recommendedName>
        <fullName evidence="5">Transport permease protein</fullName>
    </recommendedName>
</protein>
<evidence type="ECO:0000256" key="5">
    <source>
        <dbReference type="RuleBase" id="RU361157"/>
    </source>
</evidence>
<feature type="domain" description="ABC transmembrane type-2" evidence="6">
    <location>
        <begin position="47"/>
        <end position="278"/>
    </location>
</feature>
<reference evidence="7 8" key="1">
    <citation type="submission" date="2024-02" db="EMBL/GenBank/DDBJ databases">
        <title>Expansion and revision of Xanthobacter and proposal of Roseixanthobacter gen. nov.</title>
        <authorList>
            <person name="Soltysiak M.P.M."/>
            <person name="Jalihal A."/>
            <person name="Ory A."/>
            <person name="Chrisophersen C."/>
            <person name="Lee A.D."/>
            <person name="Boulton J."/>
            <person name="Springer M."/>
        </authorList>
    </citation>
    <scope>NUCLEOTIDE SEQUENCE [LARGE SCALE GENOMIC DNA]</scope>
    <source>
        <strain evidence="7 8">CB5</strain>
    </source>
</reference>
<proteinExistence type="inferred from homology"/>
<dbReference type="InterPro" id="IPR051328">
    <property type="entry name" value="T7SS_ABC-Transporter"/>
</dbReference>
<name>A0ABW6ZK19_9HYPH</name>
<gene>
    <name evidence="7" type="ORF">V5F30_18375</name>
</gene>
<dbReference type="NCBIfam" id="TIGR03861">
    <property type="entry name" value="phenyl_ABC_PedC"/>
    <property type="match status" value="1"/>
</dbReference>
<dbReference type="PROSITE" id="PS51012">
    <property type="entry name" value="ABC_TM2"/>
    <property type="match status" value="1"/>
</dbReference>
<comment type="similarity">
    <text evidence="5">Belongs to the ABC-2 integral membrane protein family.</text>
</comment>
<dbReference type="PIRSF" id="PIRSF006648">
    <property type="entry name" value="DrrB"/>
    <property type="match status" value="1"/>
</dbReference>
<dbReference type="InterPro" id="IPR047817">
    <property type="entry name" value="ABC2_TM_bact-type"/>
</dbReference>
<organism evidence="7 8">
    <name type="scientific">Xanthobacter aminoxidans</name>
    <dbReference type="NCBI Taxonomy" id="186280"/>
    <lineage>
        <taxon>Bacteria</taxon>
        <taxon>Pseudomonadati</taxon>
        <taxon>Pseudomonadota</taxon>
        <taxon>Alphaproteobacteria</taxon>
        <taxon>Hyphomicrobiales</taxon>
        <taxon>Xanthobacteraceae</taxon>
        <taxon>Xanthobacter</taxon>
    </lineage>
</organism>
<dbReference type="Pfam" id="PF01061">
    <property type="entry name" value="ABC2_membrane"/>
    <property type="match status" value="1"/>
</dbReference>
<comment type="subcellular location">
    <subcellularLocation>
        <location evidence="5">Cell inner membrane</location>
        <topology evidence="5">Multi-pass membrane protein</topology>
    </subcellularLocation>
    <subcellularLocation>
        <location evidence="1">Membrane</location>
        <topology evidence="1">Multi-pass membrane protein</topology>
    </subcellularLocation>
</comment>
<evidence type="ECO:0000256" key="4">
    <source>
        <dbReference type="ARBA" id="ARBA00023136"/>
    </source>
</evidence>
<dbReference type="EMBL" id="JBAFUR010000005">
    <property type="protein sequence ID" value="MFG1254184.1"/>
    <property type="molecule type" value="Genomic_DNA"/>
</dbReference>
<dbReference type="PANTHER" id="PTHR43077:SF10">
    <property type="entry name" value="TRANSPORT PERMEASE PROTEIN"/>
    <property type="match status" value="1"/>
</dbReference>
<accession>A0ABW6ZK19</accession>
<feature type="transmembrane region" description="Helical" evidence="5">
    <location>
        <begin position="256"/>
        <end position="275"/>
    </location>
</feature>